<evidence type="ECO:0000313" key="2">
    <source>
        <dbReference type="EMBL" id="XCH44313.1"/>
    </source>
</evidence>
<protein>
    <submittedName>
        <fullName evidence="2">Uncharacterized protein</fullName>
    </submittedName>
</protein>
<feature type="region of interest" description="Disordered" evidence="1">
    <location>
        <begin position="1"/>
        <end position="33"/>
    </location>
</feature>
<sequence>MNVEVMVAMRKTRRHQRSAWYPPRPTTRPKESK</sequence>
<organism evidence="2">
    <name type="scientific">Mycobacterium phage BabyBack</name>
    <dbReference type="NCBI Taxonomy" id="3158877"/>
    <lineage>
        <taxon>Viruses</taxon>
        <taxon>Duplodnaviria</taxon>
        <taxon>Heunggongvirae</taxon>
        <taxon>Uroviricota</taxon>
        <taxon>Caudoviricetes</taxon>
    </lineage>
</organism>
<dbReference type="EMBL" id="PP758916">
    <property type="protein sequence ID" value="XCH44313.1"/>
    <property type="molecule type" value="Genomic_DNA"/>
</dbReference>
<reference evidence="2" key="1">
    <citation type="submission" date="2024-05" db="EMBL/GenBank/DDBJ databases">
        <authorList>
            <person name="Angeles D.G."/>
            <person name="Arvik A.J."/>
            <person name="Ashton K.E."/>
            <person name="Baker A.G."/>
            <person name="Benitez E."/>
            <person name="Boateng E.S."/>
            <person name="Bopp L.A."/>
            <person name="Canales M.Y."/>
            <person name="Cho C.S."/>
            <person name="Denby A.C."/>
            <person name="Ferrell L.E."/>
            <person name="Gates K.A."/>
            <person name="Goitom S."/>
            <person name="Griffith A.H."/>
            <person name="Hassan A.M."/>
            <person name="James S.C."/>
            <person name="Javed S.A."/>
            <person name="Jordan A.B."/>
            <person name="Kershner D.C."/>
            <person name="Kudva A.P."/>
            <person name="Liu S."/>
            <person name="Loosemore S.B."/>
            <person name="Lyle H.E."/>
            <person name="Mahmud R."/>
            <person name="Martey A."/>
            <person name="Martin B.S."/>
            <person name="Martin C.E."/>
            <person name="Martin G.J."/>
            <person name="McClellan E."/>
            <person name="Paladino M.R."/>
            <person name="Papa A.R."/>
            <person name="Perez K."/>
            <person name="Rhodes B.E."/>
            <person name="Riddervold E.J."/>
            <person name="Roudabush H."/>
            <person name="Ruiz I.A."/>
            <person name="Russell E.L."/>
            <person name="Sams C.E."/>
            <person name="Shin S."/>
            <person name="Smith G.L."/>
            <person name="Snowman J.L."/>
            <person name="Timberlake T."/>
            <person name="Tucker Z.R."/>
            <person name="Vashistha N."/>
            <person name="Voshell S.M."/>
            <person name="Vuppala S."/>
            <person name="Wallace A.L."/>
            <person name="Ko C."/>
            <person name="Russell D.A."/>
            <person name="Jacobs-Sera D."/>
            <person name="Hatfull G.F."/>
        </authorList>
    </citation>
    <scope>NUCLEOTIDE SEQUENCE</scope>
</reference>
<evidence type="ECO:0000256" key="1">
    <source>
        <dbReference type="SAM" id="MobiDB-lite"/>
    </source>
</evidence>
<accession>A0AAU8GU92</accession>
<name>A0AAU8GU92_9CAUD</name>
<gene>
    <name evidence="2" type="primary">86</name>
    <name evidence="2" type="ORF">SEA_BABYBACK_86</name>
</gene>
<proteinExistence type="predicted"/>